<proteinExistence type="predicted"/>
<evidence type="ECO:0000313" key="2">
    <source>
        <dbReference type="Proteomes" id="UP000826195"/>
    </source>
</evidence>
<keyword evidence="2" id="KW-1185">Reference proteome</keyword>
<protein>
    <submittedName>
        <fullName evidence="1">Uncharacterized protein</fullName>
    </submittedName>
</protein>
<evidence type="ECO:0000313" key="1">
    <source>
        <dbReference type="EMBL" id="KAH0557849.1"/>
    </source>
</evidence>
<reference evidence="1 2" key="1">
    <citation type="journal article" date="2021" name="J. Hered.">
        <title>A chromosome-level genome assembly of the parasitoid wasp, Cotesia glomerata (Hymenoptera: Braconidae).</title>
        <authorList>
            <person name="Pinto B.J."/>
            <person name="Weis J.J."/>
            <person name="Gamble T."/>
            <person name="Ode P.J."/>
            <person name="Paul R."/>
            <person name="Zaspel J.M."/>
        </authorList>
    </citation>
    <scope>NUCLEOTIDE SEQUENCE [LARGE SCALE GENOMIC DNA]</scope>
    <source>
        <strain evidence="1">CgM1</strain>
    </source>
</reference>
<dbReference type="AlphaFoldDB" id="A0AAV7ID08"/>
<dbReference type="Proteomes" id="UP000826195">
    <property type="component" value="Unassembled WGS sequence"/>
</dbReference>
<accession>A0AAV7ID08</accession>
<organism evidence="1 2">
    <name type="scientific">Cotesia glomerata</name>
    <name type="common">Lepidopteran parasitic wasp</name>
    <name type="synonym">Apanteles glomeratus</name>
    <dbReference type="NCBI Taxonomy" id="32391"/>
    <lineage>
        <taxon>Eukaryota</taxon>
        <taxon>Metazoa</taxon>
        <taxon>Ecdysozoa</taxon>
        <taxon>Arthropoda</taxon>
        <taxon>Hexapoda</taxon>
        <taxon>Insecta</taxon>
        <taxon>Pterygota</taxon>
        <taxon>Neoptera</taxon>
        <taxon>Endopterygota</taxon>
        <taxon>Hymenoptera</taxon>
        <taxon>Apocrita</taxon>
        <taxon>Ichneumonoidea</taxon>
        <taxon>Braconidae</taxon>
        <taxon>Microgastrinae</taxon>
        <taxon>Cotesia</taxon>
    </lineage>
</organism>
<dbReference type="EMBL" id="JAHXZJ010000747">
    <property type="protein sequence ID" value="KAH0557849.1"/>
    <property type="molecule type" value="Genomic_DNA"/>
</dbReference>
<gene>
    <name evidence="1" type="ORF">KQX54_012266</name>
</gene>
<name>A0AAV7ID08_COTGL</name>
<comment type="caution">
    <text evidence="1">The sequence shown here is derived from an EMBL/GenBank/DDBJ whole genome shotgun (WGS) entry which is preliminary data.</text>
</comment>
<sequence>MHLFYAGLFDAQYPQYLRISDYMNNIHHIHCIYTLDCNLSIFGLRFRNHCGAFVNQSVERNRMQRRGQRIHRRETLWNTGHLSCFKDQRRRRFCCSYAGAIRWGIKLLFQHRGVDSVMQPLA</sequence>